<dbReference type="InterPro" id="IPR023780">
    <property type="entry name" value="Chromo_domain"/>
</dbReference>
<feature type="compositionally biased region" description="Polar residues" evidence="2">
    <location>
        <begin position="479"/>
        <end position="495"/>
    </location>
</feature>
<dbReference type="SMART" id="SM00298">
    <property type="entry name" value="CHROMO"/>
    <property type="match status" value="1"/>
</dbReference>
<evidence type="ECO:0000256" key="2">
    <source>
        <dbReference type="SAM" id="MobiDB-lite"/>
    </source>
</evidence>
<keyword evidence="5" id="KW-1185">Reference proteome</keyword>
<protein>
    <recommendedName>
        <fullName evidence="3">Chromo domain-containing protein</fullName>
    </recommendedName>
</protein>
<gene>
    <name evidence="4" type="ORF">AK830_g849</name>
</gene>
<dbReference type="CDD" id="cd18966">
    <property type="entry name" value="chromodomain"/>
    <property type="match status" value="1"/>
</dbReference>
<dbReference type="InterPro" id="IPR016197">
    <property type="entry name" value="Chromo-like_dom_sf"/>
</dbReference>
<evidence type="ECO:0000313" key="4">
    <source>
        <dbReference type="EMBL" id="KPM45696.1"/>
    </source>
</evidence>
<feature type="region of interest" description="Disordered" evidence="2">
    <location>
        <begin position="165"/>
        <end position="325"/>
    </location>
</feature>
<feature type="compositionally biased region" description="Polar residues" evidence="2">
    <location>
        <begin position="460"/>
        <end position="470"/>
    </location>
</feature>
<dbReference type="Pfam" id="PF00385">
    <property type="entry name" value="Chromo"/>
    <property type="match status" value="1"/>
</dbReference>
<organism evidence="4 5">
    <name type="scientific">Neonectria ditissima</name>
    <dbReference type="NCBI Taxonomy" id="78410"/>
    <lineage>
        <taxon>Eukaryota</taxon>
        <taxon>Fungi</taxon>
        <taxon>Dikarya</taxon>
        <taxon>Ascomycota</taxon>
        <taxon>Pezizomycotina</taxon>
        <taxon>Sordariomycetes</taxon>
        <taxon>Hypocreomycetidae</taxon>
        <taxon>Hypocreales</taxon>
        <taxon>Nectriaceae</taxon>
        <taxon>Neonectria</taxon>
    </lineage>
</organism>
<feature type="compositionally biased region" description="Basic and acidic residues" evidence="2">
    <location>
        <begin position="165"/>
        <end position="206"/>
    </location>
</feature>
<dbReference type="STRING" id="78410.A0A0P7B6V9"/>
<name>A0A0P7B6V9_9HYPO</name>
<feature type="compositionally biased region" description="Basic and acidic residues" evidence="2">
    <location>
        <begin position="400"/>
        <end position="414"/>
    </location>
</feature>
<sequence length="1331" mass="149953">MSNSPSIPMDVDPPLNPMDVDVDVNEDVDTGNDADSITSTIEEEPDSGDEWLVNDILAETVIDGTTKYLIDWHGYPLYDASWEPEEHLGGDMLTGWEESKSKEGHKTENDKNIAEWTQAVRQRVYSKMARHEERNLKRMERGLEPTVYNRSLEEYLEDFERTFKERQKDEKPDANTLEDQKPDAKPSKDKKEDGTASKTRAPDVKGPHGQKAVAPSKSTQKPPLGQHGRRDISRPQVAISDDRGLKNTPAKPSGPVTSDPETAQGRPGAASSSRKVIAKPATKSTLMSKLGPQKPKAPNPEKVSTNPVIRAASGPVSNVFAGGKERKKKLTLRDVASDPTRTPQFLRHRQRRLLEKGSRDREGVVVPSQLPAALISLNPAERDVIVQETTSGPAPMPTANKDESHVEVDDHETIPPRAAKKKKKSVHWGDSIDAQETKETRILRSPGPETSLFMDDPVSASPTSIFQVESTVEPKEEGNGQSATLPSIPQLSSATDRPLLDKGGNSPSTSSFTKDAKFGPSSTVWIPLTFEGVLLENLTPSLLILQSADAFIFTHTCLAQNFWDMFGGAPLDCLFRGSVTSHDNLTLQTIADRLLLGSFGILCHLGELCVLLHPSKCEHWKEGSQNENTPPFLKFIIFQAAAFVDASALAPVSFSPDDGNEDLPPGMRPALFRRVLGLEYTRLIPSMSQETTNHHFFLAFPRSAGPQAMFVARWLRSCNADCKIQTSLDPGQWSTFLNLGGGIVIIHEEAAWAIRLFPKFANLLSSKLEQFTFWLFTRSLRTREFVSHGSSSFAEIGSIHLQPIFELGVAILLTPSFFVSQPQQAYVLIKWAWKGRTGVVDRFQRARLIVCAGIDEWLYELTIERTKKSRSSASTADLSHQTIKAAYKTWQLVRQMVILSAEEEPSSLIFAPESIDGNDEQSLVNWFGWWSIMNMNKFRKFSVLGSSETDPTRLTRHIKRPGFLPSSTSGIEEAMGMTNRRPSLAQADSQPDVSLTDEVMSVTRRIESLIYEIDFWCPVVLYKFPVSYWDTGMAYHLGDYYSGYSNYDKCFRWFKPFENDNPYHNTMGALFYTIEEPWDPDLYPQGVMPPRRPWLVMHRPVNVHRKKDWHASELIIWDPKLSEKMSQSAQIYESDLIEAQREMIRIWQEGTHIKNRNQPIEKVWIAGFGDASSNATNSLDVALDILRKICFDTKRWLPAPEPVMIKKGWRSVKPGSAPKTPARQSPGVDRMDIDEPENIGNRDVSKMKAIFQPPRGRISGLTKCGNRLYEYTMESLRRVPDDAEYYMEYSFRPTLQWYREQLAEGRGFEHISVLPWQALFKRYHLPESETE</sequence>
<dbReference type="EMBL" id="LKCW01000005">
    <property type="protein sequence ID" value="KPM45696.1"/>
    <property type="molecule type" value="Genomic_DNA"/>
</dbReference>
<comment type="caution">
    <text evidence="4">The sequence shown here is derived from an EMBL/GenBank/DDBJ whole genome shotgun (WGS) entry which is preliminary data.</text>
</comment>
<dbReference type="GO" id="GO:0006338">
    <property type="term" value="P:chromatin remodeling"/>
    <property type="evidence" value="ECO:0007669"/>
    <property type="project" value="UniProtKB-ARBA"/>
</dbReference>
<evidence type="ECO:0000259" key="3">
    <source>
        <dbReference type="PROSITE" id="PS50013"/>
    </source>
</evidence>
<dbReference type="SUPFAM" id="SSF54160">
    <property type="entry name" value="Chromo domain-like"/>
    <property type="match status" value="1"/>
</dbReference>
<dbReference type="InterPro" id="IPR000953">
    <property type="entry name" value="Chromo/chromo_shadow_dom"/>
</dbReference>
<reference evidence="4 5" key="1">
    <citation type="submission" date="2015-09" db="EMBL/GenBank/DDBJ databases">
        <title>Draft genome of a European isolate of the apple canker pathogen Neonectria ditissima.</title>
        <authorList>
            <person name="Gomez-Cortecero A."/>
            <person name="Harrison R.J."/>
            <person name="Armitage A.D."/>
        </authorList>
    </citation>
    <scope>NUCLEOTIDE SEQUENCE [LARGE SCALE GENOMIC DNA]</scope>
    <source>
        <strain evidence="4 5">R09/05</strain>
    </source>
</reference>
<feature type="region of interest" description="Disordered" evidence="2">
    <location>
        <begin position="1210"/>
        <end position="1239"/>
    </location>
</feature>
<feature type="region of interest" description="Disordered" evidence="2">
    <location>
        <begin position="389"/>
        <end position="516"/>
    </location>
</feature>
<feature type="region of interest" description="Disordered" evidence="2">
    <location>
        <begin position="1"/>
        <end position="47"/>
    </location>
</feature>
<proteinExistence type="predicted"/>
<evidence type="ECO:0000256" key="1">
    <source>
        <dbReference type="ARBA" id="ARBA00011353"/>
    </source>
</evidence>
<dbReference type="PROSITE" id="PS50013">
    <property type="entry name" value="CHROMO_2"/>
    <property type="match status" value="1"/>
</dbReference>
<dbReference type="Proteomes" id="UP000050424">
    <property type="component" value="Unassembled WGS sequence"/>
</dbReference>
<feature type="domain" description="Chromo" evidence="3">
    <location>
        <begin position="51"/>
        <end position="88"/>
    </location>
</feature>
<dbReference type="Gene3D" id="2.40.50.40">
    <property type="match status" value="1"/>
</dbReference>
<evidence type="ECO:0000313" key="5">
    <source>
        <dbReference type="Proteomes" id="UP000050424"/>
    </source>
</evidence>
<dbReference type="OrthoDB" id="436852at2759"/>
<accession>A0A0P7B6V9</accession>
<feature type="compositionally biased region" description="Acidic residues" evidence="2">
    <location>
        <begin position="20"/>
        <end position="32"/>
    </location>
</feature>
<comment type="subunit">
    <text evidence="1">Component of the NuA4 histone acetyltransferase complex.</text>
</comment>